<dbReference type="EMBL" id="CP133623">
    <property type="protein sequence ID" value="WMV58787.1"/>
    <property type="molecule type" value="Genomic_DNA"/>
</dbReference>
<proteinExistence type="predicted"/>
<evidence type="ECO:0000313" key="1">
    <source>
        <dbReference type="EMBL" id="WMV58787.1"/>
    </source>
</evidence>
<dbReference type="AlphaFoldDB" id="A0AAF0ZZQ5"/>
<dbReference type="Proteomes" id="UP001234989">
    <property type="component" value="Chromosome 12"/>
</dbReference>
<evidence type="ECO:0000313" key="2">
    <source>
        <dbReference type="Proteomes" id="UP001234989"/>
    </source>
</evidence>
<accession>A0AAF0ZZQ5</accession>
<reference evidence="1" key="1">
    <citation type="submission" date="2023-08" db="EMBL/GenBank/DDBJ databases">
        <title>A de novo genome assembly of Solanum verrucosum Schlechtendal, a Mexican diploid species geographically isolated from the other diploid A-genome species in potato relatives.</title>
        <authorList>
            <person name="Hosaka K."/>
        </authorList>
    </citation>
    <scope>NUCLEOTIDE SEQUENCE</scope>
    <source>
        <tissue evidence="1">Young leaves</tissue>
    </source>
</reference>
<gene>
    <name evidence="1" type="ORF">MTR67_052172</name>
</gene>
<organism evidence="1 2">
    <name type="scientific">Solanum verrucosum</name>
    <dbReference type="NCBI Taxonomy" id="315347"/>
    <lineage>
        <taxon>Eukaryota</taxon>
        <taxon>Viridiplantae</taxon>
        <taxon>Streptophyta</taxon>
        <taxon>Embryophyta</taxon>
        <taxon>Tracheophyta</taxon>
        <taxon>Spermatophyta</taxon>
        <taxon>Magnoliopsida</taxon>
        <taxon>eudicotyledons</taxon>
        <taxon>Gunneridae</taxon>
        <taxon>Pentapetalae</taxon>
        <taxon>asterids</taxon>
        <taxon>lamiids</taxon>
        <taxon>Solanales</taxon>
        <taxon>Solanaceae</taxon>
        <taxon>Solanoideae</taxon>
        <taxon>Solaneae</taxon>
        <taxon>Solanum</taxon>
    </lineage>
</organism>
<name>A0AAF0ZZQ5_SOLVR</name>
<sequence length="84" mass="9540">MISTSVSILQRSSTERTRDGFRVTIWVAGLHDFCVFISGFPRSLVRLGLHFTGRRMSGFALCRKKKKKKGCMVLLYCMLYVGSC</sequence>
<keyword evidence="2" id="KW-1185">Reference proteome</keyword>
<protein>
    <submittedName>
        <fullName evidence="1">Uncharacterized protein</fullName>
    </submittedName>
</protein>